<evidence type="ECO:0000256" key="8">
    <source>
        <dbReference type="ARBA" id="ARBA00039401"/>
    </source>
</evidence>
<evidence type="ECO:0000256" key="1">
    <source>
        <dbReference type="ARBA" id="ARBA00000085"/>
    </source>
</evidence>
<dbReference type="PRINTS" id="PR00344">
    <property type="entry name" value="BCTRLSENSOR"/>
</dbReference>
<sequence>MRTPGRRDGAATAAAGVPVDARLDDALAVVGSPVADGTGDVGVPTSGVAADVDPGRDAERAALRAAEVRRYRLPELTRLPELRAIVELAAQVCEAPRAMLTFFTDSEMHQLATHGFRVGPVPNHASVCHRVLHDPAPLIEADLAAQGEWSGYPAVEMDPPARLYVSQQLRTPAGVPFGSLCVLDSAPRELDAAQRAAVANLAERAVDVLELALRSRQLDEALAEVSASRDELERSNAQLAAYAGQVTHDLRNPLSAIAASLELMEDVVAEGGPDGPAQLSALVVRARRSAHRMEALISDVLSFAGIGGELELTEVSLERLVAEAREDLATELEVASVEVGPLPHVRADAVQLRVVLQNLLGNAAKYVAPGATARVEVRTEPATDPGSVRLVVVDHGLGVAEADRDRVFKPLERVHTAVAGTGMGLATCRRVVEAHGGAIGLRGTPGGGATVWLELPDAVLPATGD</sequence>
<name>A0ABV1NWI2_9ACTN</name>
<evidence type="ECO:0000313" key="11">
    <source>
        <dbReference type="Proteomes" id="UP001482520"/>
    </source>
</evidence>
<evidence type="ECO:0000313" key="10">
    <source>
        <dbReference type="EMBL" id="MEQ7846865.1"/>
    </source>
</evidence>
<dbReference type="SUPFAM" id="SSF47384">
    <property type="entry name" value="Homodimeric domain of signal transducing histidine kinase"/>
    <property type="match status" value="1"/>
</dbReference>
<comment type="catalytic activity">
    <reaction evidence="1">
        <text>ATP + protein L-histidine = ADP + protein N-phospho-L-histidine.</text>
        <dbReference type="EC" id="2.7.13.3"/>
    </reaction>
</comment>
<keyword evidence="5" id="KW-0808">Transferase</keyword>
<dbReference type="EMBL" id="JBEGDP010000004">
    <property type="protein sequence ID" value="MEQ7846865.1"/>
    <property type="molecule type" value="Genomic_DNA"/>
</dbReference>
<proteinExistence type="predicted"/>
<evidence type="ECO:0000256" key="6">
    <source>
        <dbReference type="ARBA" id="ARBA00022777"/>
    </source>
</evidence>
<dbReference type="Pfam" id="PF02518">
    <property type="entry name" value="HATPase_c"/>
    <property type="match status" value="1"/>
</dbReference>
<dbReference type="InterPro" id="IPR005467">
    <property type="entry name" value="His_kinase_dom"/>
</dbReference>
<keyword evidence="7" id="KW-0902">Two-component regulatory system</keyword>
<dbReference type="InterPro" id="IPR029016">
    <property type="entry name" value="GAF-like_dom_sf"/>
</dbReference>
<dbReference type="SUPFAM" id="SSF55874">
    <property type="entry name" value="ATPase domain of HSP90 chaperone/DNA topoisomerase II/histidine kinase"/>
    <property type="match status" value="1"/>
</dbReference>
<dbReference type="CDD" id="cd00082">
    <property type="entry name" value="HisKA"/>
    <property type="match status" value="1"/>
</dbReference>
<dbReference type="InterPro" id="IPR003594">
    <property type="entry name" value="HATPase_dom"/>
</dbReference>
<dbReference type="PANTHER" id="PTHR42878:SF15">
    <property type="entry name" value="BACTERIOPHYTOCHROME"/>
    <property type="match status" value="1"/>
</dbReference>
<dbReference type="Gene3D" id="3.30.450.40">
    <property type="match status" value="1"/>
</dbReference>
<dbReference type="SMART" id="SM00387">
    <property type="entry name" value="HATPase_c"/>
    <property type="match status" value="1"/>
</dbReference>
<evidence type="ECO:0000256" key="5">
    <source>
        <dbReference type="ARBA" id="ARBA00022679"/>
    </source>
</evidence>
<evidence type="ECO:0000256" key="3">
    <source>
        <dbReference type="ARBA" id="ARBA00012438"/>
    </source>
</evidence>
<evidence type="ECO:0000256" key="7">
    <source>
        <dbReference type="ARBA" id="ARBA00023012"/>
    </source>
</evidence>
<keyword evidence="4" id="KW-0597">Phosphoprotein</keyword>
<dbReference type="Gene3D" id="1.10.287.130">
    <property type="match status" value="1"/>
</dbReference>
<accession>A0ABV1NWI2</accession>
<reference evidence="10 11" key="1">
    <citation type="submission" date="2024-02" db="EMBL/GenBank/DDBJ databases">
        <title>Full genome sequence of Nocardioides kribbensis.</title>
        <authorList>
            <person name="Poletto B.L."/>
            <person name="Silva G."/>
            <person name="Galante D."/>
            <person name="Campos K.R."/>
            <person name="Santos M.B.N."/>
            <person name="Sacchi C.T."/>
        </authorList>
    </citation>
    <scope>NUCLEOTIDE SEQUENCE [LARGE SCALE GENOMIC DNA]</scope>
    <source>
        <strain evidence="10 11">O4R</strain>
    </source>
</reference>
<dbReference type="Gene3D" id="3.30.565.10">
    <property type="entry name" value="Histidine kinase-like ATPase, C-terminal domain"/>
    <property type="match status" value="1"/>
</dbReference>
<keyword evidence="6 10" id="KW-0418">Kinase</keyword>
<feature type="domain" description="Histidine kinase" evidence="9">
    <location>
        <begin position="245"/>
        <end position="459"/>
    </location>
</feature>
<dbReference type="InterPro" id="IPR050351">
    <property type="entry name" value="BphY/WalK/GraS-like"/>
</dbReference>
<evidence type="ECO:0000256" key="4">
    <source>
        <dbReference type="ARBA" id="ARBA00022553"/>
    </source>
</evidence>
<keyword evidence="11" id="KW-1185">Reference proteome</keyword>
<gene>
    <name evidence="10" type="ORF">V6R90_06205</name>
</gene>
<organism evidence="10 11">
    <name type="scientific">Nocardioides kribbensis</name>
    <dbReference type="NCBI Taxonomy" id="305517"/>
    <lineage>
        <taxon>Bacteria</taxon>
        <taxon>Bacillati</taxon>
        <taxon>Actinomycetota</taxon>
        <taxon>Actinomycetes</taxon>
        <taxon>Propionibacteriales</taxon>
        <taxon>Nocardioidaceae</taxon>
        <taxon>Nocardioides</taxon>
    </lineage>
</organism>
<dbReference type="SUPFAM" id="SSF55781">
    <property type="entry name" value="GAF domain-like"/>
    <property type="match status" value="1"/>
</dbReference>
<dbReference type="InterPro" id="IPR036890">
    <property type="entry name" value="HATPase_C_sf"/>
</dbReference>
<dbReference type="Proteomes" id="UP001482520">
    <property type="component" value="Unassembled WGS sequence"/>
</dbReference>
<dbReference type="RefSeq" id="WP_349804125.1">
    <property type="nucleotide sequence ID" value="NZ_JBEGDP010000004.1"/>
</dbReference>
<evidence type="ECO:0000256" key="2">
    <source>
        <dbReference type="ARBA" id="ARBA00004236"/>
    </source>
</evidence>
<dbReference type="InterPro" id="IPR003661">
    <property type="entry name" value="HisK_dim/P_dom"/>
</dbReference>
<dbReference type="InterPro" id="IPR004358">
    <property type="entry name" value="Sig_transdc_His_kin-like_C"/>
</dbReference>
<comment type="caution">
    <text evidence="10">The sequence shown here is derived from an EMBL/GenBank/DDBJ whole genome shotgun (WGS) entry which is preliminary data.</text>
</comment>
<dbReference type="InterPro" id="IPR036097">
    <property type="entry name" value="HisK_dim/P_sf"/>
</dbReference>
<evidence type="ECO:0000259" key="9">
    <source>
        <dbReference type="PROSITE" id="PS50109"/>
    </source>
</evidence>
<comment type="subcellular location">
    <subcellularLocation>
        <location evidence="2">Cell membrane</location>
    </subcellularLocation>
</comment>
<dbReference type="Pfam" id="PF00512">
    <property type="entry name" value="HisKA"/>
    <property type="match status" value="1"/>
</dbReference>
<protein>
    <recommendedName>
        <fullName evidence="8">Sensor-like histidine kinase SenX3</fullName>
        <ecNumber evidence="3">2.7.13.3</ecNumber>
    </recommendedName>
</protein>
<dbReference type="SMART" id="SM00388">
    <property type="entry name" value="HisKA"/>
    <property type="match status" value="1"/>
</dbReference>
<dbReference type="PANTHER" id="PTHR42878">
    <property type="entry name" value="TWO-COMPONENT HISTIDINE KINASE"/>
    <property type="match status" value="1"/>
</dbReference>
<dbReference type="GO" id="GO:0016301">
    <property type="term" value="F:kinase activity"/>
    <property type="evidence" value="ECO:0007669"/>
    <property type="project" value="UniProtKB-KW"/>
</dbReference>
<dbReference type="PROSITE" id="PS50109">
    <property type="entry name" value="HIS_KIN"/>
    <property type="match status" value="1"/>
</dbReference>
<dbReference type="EC" id="2.7.13.3" evidence="3"/>